<organism evidence="1 2">
    <name type="scientific">Gigaspora margarita</name>
    <dbReference type="NCBI Taxonomy" id="4874"/>
    <lineage>
        <taxon>Eukaryota</taxon>
        <taxon>Fungi</taxon>
        <taxon>Fungi incertae sedis</taxon>
        <taxon>Mucoromycota</taxon>
        <taxon>Glomeromycotina</taxon>
        <taxon>Glomeromycetes</taxon>
        <taxon>Diversisporales</taxon>
        <taxon>Gigasporaceae</taxon>
        <taxon>Gigaspora</taxon>
    </lineage>
</organism>
<gene>
    <name evidence="1" type="ORF">GMARGA_LOCUS16394</name>
</gene>
<comment type="caution">
    <text evidence="1">The sequence shown here is derived from an EMBL/GenBank/DDBJ whole genome shotgun (WGS) entry which is preliminary data.</text>
</comment>
<dbReference type="EMBL" id="CAJVQB010011866">
    <property type="protein sequence ID" value="CAG8751049.1"/>
    <property type="molecule type" value="Genomic_DNA"/>
</dbReference>
<sequence>MFRATWHPNPNVHPHFIIGDMLKAAEIFSGIDGELIWTLRDEGLKAIP</sequence>
<dbReference type="Proteomes" id="UP000789901">
    <property type="component" value="Unassembled WGS sequence"/>
</dbReference>
<accession>A0ABN7VAJ3</accession>
<keyword evidence="2" id="KW-1185">Reference proteome</keyword>
<feature type="non-terminal residue" evidence="1">
    <location>
        <position position="48"/>
    </location>
</feature>
<evidence type="ECO:0000313" key="1">
    <source>
        <dbReference type="EMBL" id="CAG8751049.1"/>
    </source>
</evidence>
<evidence type="ECO:0000313" key="2">
    <source>
        <dbReference type="Proteomes" id="UP000789901"/>
    </source>
</evidence>
<proteinExistence type="predicted"/>
<protein>
    <submittedName>
        <fullName evidence="1">34012_t:CDS:1</fullName>
    </submittedName>
</protein>
<reference evidence="1 2" key="1">
    <citation type="submission" date="2021-06" db="EMBL/GenBank/DDBJ databases">
        <authorList>
            <person name="Kallberg Y."/>
            <person name="Tangrot J."/>
            <person name="Rosling A."/>
        </authorList>
    </citation>
    <scope>NUCLEOTIDE SEQUENCE [LARGE SCALE GENOMIC DNA]</scope>
    <source>
        <strain evidence="1 2">120-4 pot B 10/14</strain>
    </source>
</reference>
<name>A0ABN7VAJ3_GIGMA</name>